<dbReference type="SMART" id="SM00361">
    <property type="entry name" value="RRM_1"/>
    <property type="match status" value="1"/>
</dbReference>
<evidence type="ECO:0000256" key="10">
    <source>
        <dbReference type="SAM" id="Coils"/>
    </source>
</evidence>
<evidence type="ECO:0000256" key="3">
    <source>
        <dbReference type="ARBA" id="ARBA00022771"/>
    </source>
</evidence>
<accession>A0A197JLW7</accession>
<keyword evidence="4 9" id="KW-0862">Zinc</keyword>
<dbReference type="CDD" id="cd16618">
    <property type="entry name" value="mRING-HC-C4C4_CNOT4"/>
    <property type="match status" value="1"/>
</dbReference>
<dbReference type="InterPro" id="IPR001841">
    <property type="entry name" value="Znf_RING"/>
</dbReference>
<evidence type="ECO:0000256" key="7">
    <source>
        <dbReference type="ARBA" id="ARBA00023242"/>
    </source>
</evidence>
<dbReference type="GO" id="GO:0030014">
    <property type="term" value="C:CCR4-NOT complex"/>
    <property type="evidence" value="ECO:0007669"/>
    <property type="project" value="InterPro"/>
</dbReference>
<dbReference type="CDD" id="cd12438">
    <property type="entry name" value="RRM_CNOT4"/>
    <property type="match status" value="1"/>
</dbReference>
<evidence type="ECO:0000259" key="12">
    <source>
        <dbReference type="PROSITE" id="PS50102"/>
    </source>
</evidence>
<keyword evidence="5 8" id="KW-0694">RNA-binding</keyword>
<dbReference type="GO" id="GO:0004842">
    <property type="term" value="F:ubiquitin-protein transferase activity"/>
    <property type="evidence" value="ECO:0007669"/>
    <property type="project" value="InterPro"/>
</dbReference>
<protein>
    <submittedName>
        <fullName evidence="14">Uncharacterized protein</fullName>
    </submittedName>
</protein>
<dbReference type="GO" id="GO:0016567">
    <property type="term" value="P:protein ubiquitination"/>
    <property type="evidence" value="ECO:0007669"/>
    <property type="project" value="TreeGrafter"/>
</dbReference>
<evidence type="ECO:0000256" key="8">
    <source>
        <dbReference type="PROSITE-ProRule" id="PRU00176"/>
    </source>
</evidence>
<feature type="coiled-coil region" evidence="10">
    <location>
        <begin position="71"/>
        <end position="98"/>
    </location>
</feature>
<feature type="domain" description="RING-type" evidence="11">
    <location>
        <begin position="10"/>
        <end position="53"/>
    </location>
</feature>
<keyword evidence="15" id="KW-1185">Reference proteome</keyword>
<evidence type="ECO:0000256" key="9">
    <source>
        <dbReference type="PROSITE-ProRule" id="PRU00723"/>
    </source>
</evidence>
<dbReference type="PANTHER" id="PTHR12603">
    <property type="entry name" value="CCR4-NOT TRANSCRIPTION COMPLEX RELATED"/>
    <property type="match status" value="1"/>
</dbReference>
<dbReference type="OrthoDB" id="1923159at2759"/>
<dbReference type="GO" id="GO:0008270">
    <property type="term" value="F:zinc ion binding"/>
    <property type="evidence" value="ECO:0007669"/>
    <property type="project" value="UniProtKB-KW"/>
</dbReference>
<evidence type="ECO:0000313" key="14">
    <source>
        <dbReference type="EMBL" id="OAQ25963.1"/>
    </source>
</evidence>
<evidence type="ECO:0000256" key="4">
    <source>
        <dbReference type="ARBA" id="ARBA00022833"/>
    </source>
</evidence>
<dbReference type="PROSITE" id="PS50103">
    <property type="entry name" value="ZF_C3H1"/>
    <property type="match status" value="1"/>
</dbReference>
<feature type="domain" description="C3H1-type" evidence="13">
    <location>
        <begin position="187"/>
        <end position="214"/>
    </location>
</feature>
<dbReference type="SUPFAM" id="SSF57850">
    <property type="entry name" value="RING/U-box"/>
    <property type="match status" value="1"/>
</dbReference>
<dbReference type="InterPro" id="IPR035979">
    <property type="entry name" value="RBD_domain_sf"/>
</dbReference>
<dbReference type="GO" id="GO:0005634">
    <property type="term" value="C:nucleus"/>
    <property type="evidence" value="ECO:0007669"/>
    <property type="project" value="UniProtKB-SubCell"/>
</dbReference>
<comment type="subcellular location">
    <subcellularLocation>
        <location evidence="1">Nucleus</location>
    </subcellularLocation>
</comment>
<evidence type="ECO:0000256" key="5">
    <source>
        <dbReference type="ARBA" id="ARBA00022884"/>
    </source>
</evidence>
<feature type="domain" description="RRM" evidence="12">
    <location>
        <begin position="105"/>
        <end position="190"/>
    </location>
</feature>
<dbReference type="STRING" id="1314771.A0A197JLW7"/>
<proteinExistence type="predicted"/>
<gene>
    <name evidence="14" type="ORF">K457DRAFT_79943</name>
</gene>
<dbReference type="GO" id="GO:0003723">
    <property type="term" value="F:RNA binding"/>
    <property type="evidence" value="ECO:0007669"/>
    <property type="project" value="UniProtKB-UniRule"/>
</dbReference>
<dbReference type="InterPro" id="IPR034261">
    <property type="entry name" value="CNOT4_RRM"/>
</dbReference>
<sequence length="228" mass="25878">MMSDEEDFDCPLCMEELDISDRNFRPCPCGYQICRFCWHHIKEDLNGRCPACRRVYSEETVEFTPISADELAMIKNEKKAKEREKKEIEAMNRKHLSNMRVVQKSLVYVIGLPTKLANDEHEYFGQYGKIAKVVINRRNAPMPVAGSSPGQASVGVYITYVRKEDAAKAIAAIDGSIWDGKILRASYGTTKYCTYYLRGMNCQNPGCMYLHEPGEDADSYTKEDLAVG</sequence>
<keyword evidence="7" id="KW-0539">Nucleus</keyword>
<organism evidence="14 15">
    <name type="scientific">Linnemannia elongata AG-77</name>
    <dbReference type="NCBI Taxonomy" id="1314771"/>
    <lineage>
        <taxon>Eukaryota</taxon>
        <taxon>Fungi</taxon>
        <taxon>Fungi incertae sedis</taxon>
        <taxon>Mucoromycota</taxon>
        <taxon>Mortierellomycotina</taxon>
        <taxon>Mortierellomycetes</taxon>
        <taxon>Mortierellales</taxon>
        <taxon>Mortierellaceae</taxon>
        <taxon>Linnemannia</taxon>
    </lineage>
</organism>
<dbReference type="InterPro" id="IPR000504">
    <property type="entry name" value="RRM_dom"/>
</dbReference>
<evidence type="ECO:0000256" key="6">
    <source>
        <dbReference type="ARBA" id="ARBA00023054"/>
    </source>
</evidence>
<feature type="zinc finger region" description="C3H1-type" evidence="9">
    <location>
        <begin position="187"/>
        <end position="214"/>
    </location>
</feature>
<keyword evidence="3 9" id="KW-0863">Zinc-finger</keyword>
<dbReference type="InterPro" id="IPR003954">
    <property type="entry name" value="RRM_euk-type"/>
</dbReference>
<dbReference type="InterPro" id="IPR000571">
    <property type="entry name" value="Znf_CCCH"/>
</dbReference>
<dbReference type="InterPro" id="IPR013083">
    <property type="entry name" value="Znf_RING/FYVE/PHD"/>
</dbReference>
<name>A0A197JLW7_9FUNG</name>
<reference evidence="14 15" key="1">
    <citation type="submission" date="2016-05" db="EMBL/GenBank/DDBJ databases">
        <title>Genome sequencing reveals origins of a unique bacterial endosymbiosis in the earliest lineages of terrestrial Fungi.</title>
        <authorList>
            <consortium name="DOE Joint Genome Institute"/>
            <person name="Uehling J."/>
            <person name="Gryganskyi A."/>
            <person name="Hameed K."/>
            <person name="Tschaplinski T."/>
            <person name="Misztal P."/>
            <person name="Wu S."/>
            <person name="Desiro A."/>
            <person name="Vande Pol N."/>
            <person name="Du Z.-Y."/>
            <person name="Zienkiewicz A."/>
            <person name="Zienkiewicz K."/>
            <person name="Morin E."/>
            <person name="Tisserant E."/>
            <person name="Splivallo R."/>
            <person name="Hainaut M."/>
            <person name="Henrissat B."/>
            <person name="Ohm R."/>
            <person name="Kuo A."/>
            <person name="Yan J."/>
            <person name="Lipzen A."/>
            <person name="Nolan M."/>
            <person name="Labutti K."/>
            <person name="Barry K."/>
            <person name="Goldstein A."/>
            <person name="Labbe J."/>
            <person name="Schadt C."/>
            <person name="Tuskan G."/>
            <person name="Grigoriev I."/>
            <person name="Martin F."/>
            <person name="Vilgalys R."/>
            <person name="Bonito G."/>
        </authorList>
    </citation>
    <scope>NUCLEOTIDE SEQUENCE [LARGE SCALE GENOMIC DNA]</scope>
    <source>
        <strain evidence="14 15">AG-77</strain>
    </source>
</reference>
<dbReference type="Proteomes" id="UP000078512">
    <property type="component" value="Unassembled WGS sequence"/>
</dbReference>
<dbReference type="PANTHER" id="PTHR12603:SF0">
    <property type="entry name" value="CCR4-NOT TRANSCRIPTION COMPLEX SUBUNIT 4"/>
    <property type="match status" value="1"/>
</dbReference>
<dbReference type="PROSITE" id="PS50102">
    <property type="entry name" value="RRM"/>
    <property type="match status" value="1"/>
</dbReference>
<dbReference type="AlphaFoldDB" id="A0A197JLW7"/>
<dbReference type="InterPro" id="IPR039515">
    <property type="entry name" value="NOT4_mRING-HC-C4C4"/>
</dbReference>
<dbReference type="InterPro" id="IPR039780">
    <property type="entry name" value="Mot2"/>
</dbReference>
<dbReference type="FunFam" id="3.30.40.10:FF:000006">
    <property type="entry name" value="CCR4-NOT transcription complex subunit 4"/>
    <property type="match status" value="1"/>
</dbReference>
<evidence type="ECO:0000256" key="1">
    <source>
        <dbReference type="ARBA" id="ARBA00004123"/>
    </source>
</evidence>
<keyword evidence="2 9" id="KW-0479">Metal-binding</keyword>
<evidence type="ECO:0000313" key="15">
    <source>
        <dbReference type="Proteomes" id="UP000078512"/>
    </source>
</evidence>
<evidence type="ECO:0000259" key="13">
    <source>
        <dbReference type="PROSITE" id="PS50103"/>
    </source>
</evidence>
<dbReference type="Gene3D" id="3.30.40.10">
    <property type="entry name" value="Zinc/RING finger domain, C3HC4 (zinc finger)"/>
    <property type="match status" value="1"/>
</dbReference>
<dbReference type="EMBL" id="KV442072">
    <property type="protein sequence ID" value="OAQ25963.1"/>
    <property type="molecule type" value="Genomic_DNA"/>
</dbReference>
<evidence type="ECO:0000259" key="11">
    <source>
        <dbReference type="PROSITE" id="PS50089"/>
    </source>
</evidence>
<dbReference type="Gene3D" id="3.30.70.330">
    <property type="match status" value="1"/>
</dbReference>
<dbReference type="SUPFAM" id="SSF54928">
    <property type="entry name" value="RNA-binding domain, RBD"/>
    <property type="match status" value="1"/>
</dbReference>
<dbReference type="Pfam" id="PF14570">
    <property type="entry name" value="zf-RING_4"/>
    <property type="match status" value="1"/>
</dbReference>
<keyword evidence="6 10" id="KW-0175">Coiled coil</keyword>
<dbReference type="PROSITE" id="PS50089">
    <property type="entry name" value="ZF_RING_2"/>
    <property type="match status" value="1"/>
</dbReference>
<dbReference type="InterPro" id="IPR012677">
    <property type="entry name" value="Nucleotide-bd_a/b_plait_sf"/>
</dbReference>
<evidence type="ECO:0000256" key="2">
    <source>
        <dbReference type="ARBA" id="ARBA00022723"/>
    </source>
</evidence>